<name>A0AAJ0BTU4_9PEZI</name>
<dbReference type="PANTHER" id="PTHR31642">
    <property type="entry name" value="TRICHOTHECENE 3-O-ACETYLTRANSFERASE"/>
    <property type="match status" value="1"/>
</dbReference>
<dbReference type="RefSeq" id="XP_060279222.1">
    <property type="nucleotide sequence ID" value="XM_060425329.1"/>
</dbReference>
<organism evidence="2 3">
    <name type="scientific">Phialemonium atrogriseum</name>
    <dbReference type="NCBI Taxonomy" id="1093897"/>
    <lineage>
        <taxon>Eukaryota</taxon>
        <taxon>Fungi</taxon>
        <taxon>Dikarya</taxon>
        <taxon>Ascomycota</taxon>
        <taxon>Pezizomycotina</taxon>
        <taxon>Sordariomycetes</taxon>
        <taxon>Sordariomycetidae</taxon>
        <taxon>Cephalothecales</taxon>
        <taxon>Cephalothecaceae</taxon>
        <taxon>Phialemonium</taxon>
    </lineage>
</organism>
<dbReference type="InterPro" id="IPR023213">
    <property type="entry name" value="CAT-like_dom_sf"/>
</dbReference>
<dbReference type="InterPro" id="IPR050317">
    <property type="entry name" value="Plant_Fungal_Acyltransferase"/>
</dbReference>
<keyword evidence="3" id="KW-1185">Reference proteome</keyword>
<sequence>MSASKFMSFLSAAAWRVAEPLHLVPVVTAPTGPPPTVPSDEVFPVHYFDDTFVNRKMIMCWTMKFDDVLDPEALRSSLARLLEIGDWRKLGGRLRLIEKTGKLEIHVPEKFTAERPAVRYSHVNLDISIDEDPLASQLPKATDVPSLHPGPMRFRSLGSGPGSPTTIEDYLNSDNPQLALHIISYTDATLVSLSWPHTMTDAMGRRALITAWCQVLAGNESEVAPLLGAREDAASALGAALPTYGQEEAYALAEKQLRGLQILFLMFRSLWDILFMPKVLQTIVFTRQAVSRLVQEARDDISNDDQVDKGAFVSEGDVLTAWSTRMAALALPRGSTRSIVVGTVFELRGRLKSIFQSGGVYIQNLVFSATAVLPAAEVLGKPLGHVALAIRRTITMQTSESQIRAQAQALRRSLDGSGHMPGFGDASSLIVGFSNWTKGDFFNVVDFGPAVVHKGEERRERAGKPVYFHSQTHEETPMAINIFNILGRDAEGNMWITGYLPPSVWLVVEEELRRLA</sequence>
<dbReference type="GeneID" id="85308516"/>
<keyword evidence="1" id="KW-0808">Transferase</keyword>
<dbReference type="AlphaFoldDB" id="A0AAJ0BTU4"/>
<dbReference type="EMBL" id="MU839031">
    <property type="protein sequence ID" value="KAK1763009.1"/>
    <property type="molecule type" value="Genomic_DNA"/>
</dbReference>
<dbReference type="Pfam" id="PF02458">
    <property type="entry name" value="Transferase"/>
    <property type="match status" value="1"/>
</dbReference>
<protein>
    <submittedName>
        <fullName evidence="2">Uncharacterized protein</fullName>
    </submittedName>
</protein>
<reference evidence="2" key="1">
    <citation type="submission" date="2023-06" db="EMBL/GenBank/DDBJ databases">
        <title>Genome-scale phylogeny and comparative genomics of the fungal order Sordariales.</title>
        <authorList>
            <consortium name="Lawrence Berkeley National Laboratory"/>
            <person name="Hensen N."/>
            <person name="Bonometti L."/>
            <person name="Westerberg I."/>
            <person name="Brannstrom I.O."/>
            <person name="Guillou S."/>
            <person name="Cros-Aarteil S."/>
            <person name="Calhoun S."/>
            <person name="Haridas S."/>
            <person name="Kuo A."/>
            <person name="Mondo S."/>
            <person name="Pangilinan J."/>
            <person name="Riley R."/>
            <person name="Labutti K."/>
            <person name="Andreopoulos B."/>
            <person name="Lipzen A."/>
            <person name="Chen C."/>
            <person name="Yanf M."/>
            <person name="Daum C."/>
            <person name="Ng V."/>
            <person name="Clum A."/>
            <person name="Steindorff A."/>
            <person name="Ohm R."/>
            <person name="Martin F."/>
            <person name="Silar P."/>
            <person name="Natvig D."/>
            <person name="Lalanne C."/>
            <person name="Gautier V."/>
            <person name="Ament-Velasquez S.L."/>
            <person name="Kruys A."/>
            <person name="Hutchinson M.I."/>
            <person name="Powell A.J."/>
            <person name="Barry K."/>
            <person name="Miller A.N."/>
            <person name="Grigoriev I.V."/>
            <person name="Debuchy R."/>
            <person name="Gladieux P."/>
            <person name="Thoren M.H."/>
            <person name="Johannesson H."/>
        </authorList>
    </citation>
    <scope>NUCLEOTIDE SEQUENCE</scope>
    <source>
        <strain evidence="2">8032-3</strain>
    </source>
</reference>
<gene>
    <name evidence="2" type="ORF">QBC33DRAFT_480456</name>
</gene>
<evidence type="ECO:0000313" key="3">
    <source>
        <dbReference type="Proteomes" id="UP001244011"/>
    </source>
</evidence>
<evidence type="ECO:0000256" key="1">
    <source>
        <dbReference type="ARBA" id="ARBA00022679"/>
    </source>
</evidence>
<evidence type="ECO:0000313" key="2">
    <source>
        <dbReference type="EMBL" id="KAK1763009.1"/>
    </source>
</evidence>
<dbReference type="PANTHER" id="PTHR31642:SF310">
    <property type="entry name" value="FATTY ALCOHOL:CAFFEOYL-COA ACYLTRANSFERASE"/>
    <property type="match status" value="1"/>
</dbReference>
<accession>A0AAJ0BTU4</accession>
<proteinExistence type="predicted"/>
<dbReference type="Proteomes" id="UP001244011">
    <property type="component" value="Unassembled WGS sequence"/>
</dbReference>
<dbReference type="GO" id="GO:0016747">
    <property type="term" value="F:acyltransferase activity, transferring groups other than amino-acyl groups"/>
    <property type="evidence" value="ECO:0007669"/>
    <property type="project" value="TreeGrafter"/>
</dbReference>
<comment type="caution">
    <text evidence="2">The sequence shown here is derived from an EMBL/GenBank/DDBJ whole genome shotgun (WGS) entry which is preliminary data.</text>
</comment>
<dbReference type="Gene3D" id="3.30.559.10">
    <property type="entry name" value="Chloramphenicol acetyltransferase-like domain"/>
    <property type="match status" value="2"/>
</dbReference>